<evidence type="ECO:0000313" key="2">
    <source>
        <dbReference type="Proteomes" id="UP000182624"/>
    </source>
</evidence>
<dbReference type="EMBL" id="FOXO01000040">
    <property type="protein sequence ID" value="SFQ39019.1"/>
    <property type="molecule type" value="Genomic_DNA"/>
</dbReference>
<accession>A0A1I5Y4A8</accession>
<gene>
    <name evidence="1" type="ORF">SAMN04487928_14038</name>
</gene>
<evidence type="ECO:0008006" key="3">
    <source>
        <dbReference type="Google" id="ProtNLM"/>
    </source>
</evidence>
<protein>
    <recommendedName>
        <fullName evidence="3">Cthe-2314-like HEPN domain-containing protein</fullName>
    </recommendedName>
</protein>
<keyword evidence="2" id="KW-1185">Reference proteome</keyword>
<name>A0A1I5Y4A8_9FIRM</name>
<dbReference type="Proteomes" id="UP000182624">
    <property type="component" value="Unassembled WGS sequence"/>
</dbReference>
<sequence>MSNPNPSIPPQVEAQIISNNRKISELLTENEMLLRQSGLEPPVDNYAPSVKRRIHFPSKYIRTKAYYVNNYHLHSFFSNEEIVSNVAYSLQMSDLYNFILNRFYVFGSLETMIYKAAIINYVCIIESLIGQVYDDMHSFCGTCPDHNHCEFFMPKVKTFAEKLKAIESKGMLTLSPDQFQQIREAYHLRNQLHIYTAAKNNEFTTKSFDRKLHNRIVIIMKNLKEILFDDLLPATKQCYRTLEYKDI</sequence>
<reference evidence="2" key="1">
    <citation type="submission" date="2016-10" db="EMBL/GenBank/DDBJ databases">
        <authorList>
            <person name="Varghese N."/>
            <person name="Submissions S."/>
        </authorList>
    </citation>
    <scope>NUCLEOTIDE SEQUENCE [LARGE SCALE GENOMIC DNA]</scope>
    <source>
        <strain evidence="2">P18</strain>
    </source>
</reference>
<evidence type="ECO:0000313" key="1">
    <source>
        <dbReference type="EMBL" id="SFQ39019.1"/>
    </source>
</evidence>
<dbReference type="AlphaFoldDB" id="A0A1I5Y4A8"/>
<organism evidence="1 2">
    <name type="scientific">Butyrivibrio proteoclasticus</name>
    <dbReference type="NCBI Taxonomy" id="43305"/>
    <lineage>
        <taxon>Bacteria</taxon>
        <taxon>Bacillati</taxon>
        <taxon>Bacillota</taxon>
        <taxon>Clostridia</taxon>
        <taxon>Lachnospirales</taxon>
        <taxon>Lachnospiraceae</taxon>
        <taxon>Butyrivibrio</taxon>
    </lineage>
</organism>
<dbReference type="RefSeq" id="WP_074891685.1">
    <property type="nucleotide sequence ID" value="NZ_FOXO01000040.1"/>
</dbReference>
<dbReference type="OrthoDB" id="7594952at2"/>
<proteinExistence type="predicted"/>